<comment type="similarity">
    <text evidence="1">Belongs to the peptidase U32 family. UbiV subfamily.</text>
</comment>
<dbReference type="InterPro" id="IPR051454">
    <property type="entry name" value="RNA/ubiquinone_mod_enzymes"/>
</dbReference>
<dbReference type="GO" id="GO:0006744">
    <property type="term" value="P:ubiquinone biosynthetic process"/>
    <property type="evidence" value="ECO:0007669"/>
    <property type="project" value="UniProtKB-UniRule"/>
</dbReference>
<feature type="binding site" evidence="1">
    <location>
        <position position="39"/>
    </location>
    <ligand>
        <name>[4Fe-4S] cluster</name>
        <dbReference type="ChEBI" id="CHEBI:49883"/>
    </ligand>
</feature>
<keyword evidence="3" id="KW-1185">Reference proteome</keyword>
<dbReference type="Proteomes" id="UP000502608">
    <property type="component" value="Chromosome"/>
</dbReference>
<name>A0A6G9QH05_9GAMM</name>
<dbReference type="KEGG" id="saes:HBH39_04250"/>
<dbReference type="InterPro" id="IPR043693">
    <property type="entry name" value="UbiV"/>
</dbReference>
<feature type="binding site" evidence="1">
    <location>
        <position position="175"/>
    </location>
    <ligand>
        <name>[4Fe-4S] cluster</name>
        <dbReference type="ChEBI" id="CHEBI:49883"/>
    </ligand>
</feature>
<dbReference type="NCBIfam" id="NF011991">
    <property type="entry name" value="PRK15447.1"/>
    <property type="match status" value="1"/>
</dbReference>
<dbReference type="HAMAP" id="MF_02233">
    <property type="entry name" value="UbiV"/>
    <property type="match status" value="1"/>
</dbReference>
<comment type="subunit">
    <text evidence="1">Forms a heterodimer with UbiU.</text>
</comment>
<organism evidence="2 3">
    <name type="scientific">Shewanella aestuarii</name>
    <dbReference type="NCBI Taxonomy" id="1028752"/>
    <lineage>
        <taxon>Bacteria</taxon>
        <taxon>Pseudomonadati</taxon>
        <taxon>Pseudomonadota</taxon>
        <taxon>Gammaproteobacteria</taxon>
        <taxon>Alteromonadales</taxon>
        <taxon>Shewanellaceae</taxon>
        <taxon>Shewanella</taxon>
    </lineage>
</organism>
<comment type="cofactor">
    <cofactor evidence="1">
        <name>[4Fe-4S] cluster</name>
        <dbReference type="ChEBI" id="CHEBI:49883"/>
    </cofactor>
</comment>
<dbReference type="GO" id="GO:0046872">
    <property type="term" value="F:metal ion binding"/>
    <property type="evidence" value="ECO:0007669"/>
    <property type="project" value="UniProtKB-KW"/>
</dbReference>
<feature type="binding site" evidence="1">
    <location>
        <position position="192"/>
    </location>
    <ligand>
        <name>[4Fe-4S] cluster</name>
        <dbReference type="ChEBI" id="CHEBI:49883"/>
    </ligand>
</feature>
<dbReference type="PANTHER" id="PTHR30217">
    <property type="entry name" value="PEPTIDASE U32 FAMILY"/>
    <property type="match status" value="1"/>
</dbReference>
<feature type="binding site" evidence="1">
    <location>
        <position position="188"/>
    </location>
    <ligand>
        <name>[4Fe-4S] cluster</name>
        <dbReference type="ChEBI" id="CHEBI:49883"/>
    </ligand>
</feature>
<dbReference type="InterPro" id="IPR001539">
    <property type="entry name" value="Peptidase_U32"/>
</dbReference>
<accession>A0A6G9QH05</accession>
<comment type="pathway">
    <text evidence="1">Cofactor biosynthesis; ubiquinone biosynthesis.</text>
</comment>
<keyword evidence="1" id="KW-0408">Iron</keyword>
<dbReference type="GO" id="GO:0051539">
    <property type="term" value="F:4 iron, 4 sulfur cluster binding"/>
    <property type="evidence" value="ECO:0007669"/>
    <property type="project" value="UniProtKB-UniRule"/>
</dbReference>
<sequence length="290" mass="32956">MKYSLAPLTYCWDKASVFDYYQAMSETKIDCVYLGEVICSRRRELKFNDYLELAHMLKAKGKQVFLSSMTLIESQSEITELTRLVNNGEFAIEANDMAAVHLASQAKVPFVCGPAINLYNRSSIDLMHNLGMTRFVMPYELSQKWLENVLRDNKPTFETEVFGYGYMPLAHSARCFTAKHHQQPKLDCKIVCQQYPKGLLTQTQESQPLLRLNGIQTQSAARLNLIDQIPVMAQIGVDYWRLSPSSISDIELINQITASDLTQLASIPPENDTANECNGYWFSKPGMEIQ</sequence>
<dbReference type="Pfam" id="PF01136">
    <property type="entry name" value="Peptidase_U32"/>
    <property type="match status" value="1"/>
</dbReference>
<comment type="function">
    <text evidence="1">Required for O(2)-independent ubiquinone (coenzyme Q) biosynthesis. Together with UbiU, is essential for the C6-hydroxylation reaction in the oxygen-independent ubiquinone biosynthesis pathway.</text>
</comment>
<evidence type="ECO:0000256" key="1">
    <source>
        <dbReference type="HAMAP-Rule" id="MF_02233"/>
    </source>
</evidence>
<proteinExistence type="inferred from homology"/>
<dbReference type="EMBL" id="CP050313">
    <property type="protein sequence ID" value="QIR13810.1"/>
    <property type="molecule type" value="Genomic_DNA"/>
</dbReference>
<reference evidence="2 3" key="1">
    <citation type="submission" date="2020-03" db="EMBL/GenBank/DDBJ databases">
        <title>Complete genome sequence of Shewanella sp.</title>
        <authorList>
            <person name="Kim Y.-S."/>
            <person name="Kim S.-J."/>
            <person name="Jung H.-K."/>
            <person name="Kim K.-H."/>
        </authorList>
    </citation>
    <scope>NUCLEOTIDE SEQUENCE [LARGE SCALE GENOMIC DNA]</scope>
    <source>
        <strain evidence="2 3">PN3F2</strain>
    </source>
</reference>
<keyword evidence="1" id="KW-0479">Metal-binding</keyword>
<dbReference type="AlphaFoldDB" id="A0A6G9QH05"/>
<dbReference type="PANTHER" id="PTHR30217:SF11">
    <property type="entry name" value="UBIQUINONE BIOSYNTHESIS PROTEIN UBIV"/>
    <property type="match status" value="1"/>
</dbReference>
<dbReference type="RefSeq" id="WP_167675908.1">
    <property type="nucleotide sequence ID" value="NZ_CP050313.1"/>
</dbReference>
<gene>
    <name evidence="1" type="primary">ubiV</name>
    <name evidence="2" type="ORF">HBH39_04250</name>
</gene>
<dbReference type="UniPathway" id="UPA00232"/>
<keyword evidence="1" id="KW-0411">Iron-sulfur</keyword>
<protein>
    <recommendedName>
        <fullName evidence="1">Ubiquinone biosynthesis protein UbiV</fullName>
    </recommendedName>
</protein>
<evidence type="ECO:0000313" key="3">
    <source>
        <dbReference type="Proteomes" id="UP000502608"/>
    </source>
</evidence>
<keyword evidence="1" id="KW-0831">Ubiquinone biosynthesis</keyword>
<evidence type="ECO:0000313" key="2">
    <source>
        <dbReference type="EMBL" id="QIR13810.1"/>
    </source>
</evidence>
<keyword evidence="1" id="KW-0004">4Fe-4S</keyword>